<keyword evidence="4" id="KW-1185">Reference proteome</keyword>
<evidence type="ECO:0000313" key="3">
    <source>
        <dbReference type="EMBL" id="MCP2262229.1"/>
    </source>
</evidence>
<evidence type="ECO:0000313" key="4">
    <source>
        <dbReference type="Proteomes" id="UP001205311"/>
    </source>
</evidence>
<feature type="compositionally biased region" description="Polar residues" evidence="1">
    <location>
        <begin position="56"/>
        <end position="65"/>
    </location>
</feature>
<dbReference type="Gene3D" id="3.40.190.10">
    <property type="entry name" value="Periplasmic binding protein-like II"/>
    <property type="match status" value="1"/>
</dbReference>
<dbReference type="Gene3D" id="3.90.76.10">
    <property type="entry name" value="Dipeptide-binding Protein, Domain 1"/>
    <property type="match status" value="1"/>
</dbReference>
<dbReference type="PANTHER" id="PTHR30290">
    <property type="entry name" value="PERIPLASMIC BINDING COMPONENT OF ABC TRANSPORTER"/>
    <property type="match status" value="1"/>
</dbReference>
<gene>
    <name evidence="3" type="ORF">LX15_005963</name>
</gene>
<feature type="compositionally biased region" description="Basic residues" evidence="1">
    <location>
        <begin position="12"/>
        <end position="24"/>
    </location>
</feature>
<organism evidence="3 4">
    <name type="scientific">Streptoalloteichus tenebrarius (strain ATCC 17920 / DSM 40477 / JCM 4838 / CBS 697.72 / NBRC 16177 / NCIMB 11028 / NRRL B-12390 / A12253. 1 / ISP 5477)</name>
    <name type="common">Streptomyces tenebrarius</name>
    <dbReference type="NCBI Taxonomy" id="1933"/>
    <lineage>
        <taxon>Bacteria</taxon>
        <taxon>Bacillati</taxon>
        <taxon>Actinomycetota</taxon>
        <taxon>Actinomycetes</taxon>
        <taxon>Pseudonocardiales</taxon>
        <taxon>Pseudonocardiaceae</taxon>
        <taxon>Streptoalloteichus</taxon>
    </lineage>
</organism>
<dbReference type="Proteomes" id="UP001205311">
    <property type="component" value="Unassembled WGS sequence"/>
</dbReference>
<comment type="caution">
    <text evidence="3">The sequence shown here is derived from an EMBL/GenBank/DDBJ whole genome shotgun (WGS) entry which is preliminary data.</text>
</comment>
<feature type="domain" description="Solute-binding protein family 5" evidence="2">
    <location>
        <begin position="129"/>
        <end position="452"/>
    </location>
</feature>
<dbReference type="InterPro" id="IPR039424">
    <property type="entry name" value="SBP_5"/>
</dbReference>
<feature type="compositionally biased region" description="Basic and acidic residues" evidence="1">
    <location>
        <begin position="1"/>
        <end position="11"/>
    </location>
</feature>
<dbReference type="SUPFAM" id="SSF53850">
    <property type="entry name" value="Periplasmic binding protein-like II"/>
    <property type="match status" value="1"/>
</dbReference>
<proteinExistence type="predicted"/>
<feature type="region of interest" description="Disordered" evidence="1">
    <location>
        <begin position="1"/>
        <end position="24"/>
    </location>
</feature>
<dbReference type="EMBL" id="JAMTCP010000060">
    <property type="protein sequence ID" value="MCP2262229.1"/>
    <property type="molecule type" value="Genomic_DNA"/>
</dbReference>
<dbReference type="Gene3D" id="3.10.105.10">
    <property type="entry name" value="Dipeptide-binding Protein, Domain 3"/>
    <property type="match status" value="1"/>
</dbReference>
<feature type="region of interest" description="Disordered" evidence="1">
    <location>
        <begin position="43"/>
        <end position="65"/>
    </location>
</feature>
<evidence type="ECO:0000259" key="2">
    <source>
        <dbReference type="Pfam" id="PF00496"/>
    </source>
</evidence>
<accession>A0ABT1I363</accession>
<dbReference type="PANTHER" id="PTHR30290:SF65">
    <property type="entry name" value="MONOACYL PHOSPHATIDYLINOSITOL TETRAMANNOSIDE-BINDING PROTEIN LPQW-RELATED"/>
    <property type="match status" value="1"/>
</dbReference>
<evidence type="ECO:0000256" key="1">
    <source>
        <dbReference type="SAM" id="MobiDB-lite"/>
    </source>
</evidence>
<dbReference type="CDD" id="cd08501">
    <property type="entry name" value="PBP2_Lpqw"/>
    <property type="match status" value="1"/>
</dbReference>
<name>A0ABT1I363_STRSD</name>
<protein>
    <submittedName>
        <fullName evidence="3">ABC-type transport system, substrate-binding protein</fullName>
    </submittedName>
</protein>
<reference evidence="3 4" key="1">
    <citation type="submission" date="2022-06" db="EMBL/GenBank/DDBJ databases">
        <title>Genomic Encyclopedia of Archaeal and Bacterial Type Strains, Phase II (KMG-II): from individual species to whole genera.</title>
        <authorList>
            <person name="Goeker M."/>
        </authorList>
    </citation>
    <scope>NUCLEOTIDE SEQUENCE [LARGE SCALE GENOMIC DNA]</scope>
    <source>
        <strain evidence="3 4">DSM 40477</strain>
    </source>
</reference>
<dbReference type="InterPro" id="IPR000914">
    <property type="entry name" value="SBP_5_dom"/>
</dbReference>
<sequence>MGPSARHEGRRERRRQRRGTPRVRRRGLGLLLVAVAGLAAVTGCSNTPPPPLVTSPVAQTSPSRSPEVNELVVGVDVIGDGGLNPHALADQNRTAAVLAQLMLPSVFRTGPDGTPRLDRTLMTSAEVTRSEPFTVTYSLRHEASWSDGAPIAAEDFVYLYERMRSEPGVVDPAGYRLISKVNSRGGGKTVEVVFTKPYPGWRSLFSNLLPAHLLKDAPGGWARALHDSYPTSGGPFSMNSLDRGRGEIVLERNDRYWDRPAALERIVLRAADHGGLARAVDSGDDQAVLLRADAVAMNTLRALTGVSLSTVPRATVVQVLLRPSSPRLADPKVRAAVAAALDRPALIAAGTGGGPGADLVADAQVLPPSRPGYTATAPGSGAPTRPDPEAVQRLLTEAGYTKTAGTWIRDNQPLSLVIAAPEKQEPYATLAALAQKQLTAAGIEARVITPDPDRLYGQLLAGDPTSGADQVVDLAVLPRAVGGDGATALASAFGCRVELPGGSQQSPPNQAGFCDPALQPTIEAALTGATTLVDVVARVEPALWQQAVAIPLFQLTDVLVTRPEAVNVTAGPPLATPFANAAEWRRKPR</sequence>
<dbReference type="Pfam" id="PF00496">
    <property type="entry name" value="SBP_bac_5"/>
    <property type="match status" value="1"/>
</dbReference>